<keyword evidence="1" id="KW-0812">Transmembrane</keyword>
<name>A0A368C2F6_9GAMM</name>
<proteinExistence type="predicted"/>
<feature type="transmembrane region" description="Helical" evidence="1">
    <location>
        <begin position="6"/>
        <end position="27"/>
    </location>
</feature>
<evidence type="ECO:0008006" key="4">
    <source>
        <dbReference type="Google" id="ProtNLM"/>
    </source>
</evidence>
<keyword evidence="1" id="KW-1133">Transmembrane helix</keyword>
<comment type="caution">
    <text evidence="2">The sequence shown here is derived from an EMBL/GenBank/DDBJ whole genome shotgun (WGS) entry which is preliminary data.</text>
</comment>
<dbReference type="Proteomes" id="UP000252915">
    <property type="component" value="Unassembled WGS sequence"/>
</dbReference>
<gene>
    <name evidence="2" type="ORF">DBW92_04020</name>
</gene>
<evidence type="ECO:0000313" key="2">
    <source>
        <dbReference type="EMBL" id="RCL43294.1"/>
    </source>
</evidence>
<keyword evidence="1" id="KW-0472">Membrane</keyword>
<feature type="transmembrane region" description="Helical" evidence="1">
    <location>
        <begin position="94"/>
        <end position="113"/>
    </location>
</feature>
<evidence type="ECO:0000313" key="3">
    <source>
        <dbReference type="Proteomes" id="UP000252915"/>
    </source>
</evidence>
<feature type="transmembrane region" description="Helical" evidence="1">
    <location>
        <begin position="39"/>
        <end position="57"/>
    </location>
</feature>
<feature type="transmembrane region" description="Helical" evidence="1">
    <location>
        <begin position="63"/>
        <end position="82"/>
    </location>
</feature>
<reference evidence="2 3" key="1">
    <citation type="journal article" date="2018" name="Microbiome">
        <title>Fine metagenomic profile of the Mediterranean stratified and mixed water columns revealed by assembly and recruitment.</title>
        <authorList>
            <person name="Haro-Moreno J.M."/>
            <person name="Lopez-Perez M."/>
            <person name="De La Torre J.R."/>
            <person name="Picazo A."/>
            <person name="Camacho A."/>
            <person name="Rodriguez-Valera F."/>
        </authorList>
    </citation>
    <scope>NUCLEOTIDE SEQUENCE [LARGE SCALE GENOMIC DNA]</scope>
    <source>
        <strain evidence="2">MED-G78</strain>
    </source>
</reference>
<feature type="transmembrane region" description="Helical" evidence="1">
    <location>
        <begin position="133"/>
        <end position="150"/>
    </location>
</feature>
<organism evidence="2 3">
    <name type="scientific">SAR86 cluster bacterium</name>
    <dbReference type="NCBI Taxonomy" id="2030880"/>
    <lineage>
        <taxon>Bacteria</taxon>
        <taxon>Pseudomonadati</taxon>
        <taxon>Pseudomonadota</taxon>
        <taxon>Gammaproteobacteria</taxon>
        <taxon>SAR86 cluster</taxon>
    </lineage>
</organism>
<protein>
    <recommendedName>
        <fullName evidence="4">DUF2306 domain-containing protein</fullName>
    </recommendedName>
</protein>
<accession>A0A368C2F6</accession>
<evidence type="ECO:0000256" key="1">
    <source>
        <dbReference type="SAM" id="Phobius"/>
    </source>
</evidence>
<sequence length="162" mass="18414">MPEMSPFGWFHTIMGIVALLSGGYSIIKYKIIESKNTSAKIFLSTTVITAVSALMIYKQGGFGIAHLLAVITLLAVVVGIINEKRFIFGWLCPYFQALSFSSLFLFHMIPAVTDFLRRLPVNDPFAKSFEDPLILKFYLAFFIIYFIGIISQMRWIKNNQIQ</sequence>
<dbReference type="EMBL" id="QOPI01000025">
    <property type="protein sequence ID" value="RCL43294.1"/>
    <property type="molecule type" value="Genomic_DNA"/>
</dbReference>
<dbReference type="AlphaFoldDB" id="A0A368C2F6"/>